<feature type="chain" id="PRO_5011600213" description="Copper(I)-binding protein" evidence="2">
    <location>
        <begin position="21"/>
        <end position="170"/>
    </location>
</feature>
<sequence length="170" mass="17620">MKLLSLTALCLAAFATLASAETKVGDLMLTDPFTRATLPNAPVAGGFLTIVNMGETDDTLVAATSDIAGTTEIHTMEMDGDVMRMRELEDGLPVPAGEAVELKPGGFHLMFMQLNAPLVEGETVSVTLTFESAGEVTLDLPVGAINARGHGGMSGGGHGTMDTDKPKVSE</sequence>
<dbReference type="PANTHER" id="PTHR36302">
    <property type="entry name" value="BLR7088 PROTEIN"/>
    <property type="match status" value="1"/>
</dbReference>
<dbReference type="Gene3D" id="2.60.40.1890">
    <property type="entry name" value="PCu(A)C copper chaperone"/>
    <property type="match status" value="1"/>
</dbReference>
<accession>A0A1I0MGP0</accession>
<dbReference type="OrthoDB" id="9796962at2"/>
<dbReference type="Proteomes" id="UP000199167">
    <property type="component" value="Unassembled WGS sequence"/>
</dbReference>
<dbReference type="SUPFAM" id="SSF110087">
    <property type="entry name" value="DR1885-like metal-binding protein"/>
    <property type="match status" value="1"/>
</dbReference>
<dbReference type="EMBL" id="FOIZ01000001">
    <property type="protein sequence ID" value="SEV87525.1"/>
    <property type="molecule type" value="Genomic_DNA"/>
</dbReference>
<feature type="compositionally biased region" description="Basic and acidic residues" evidence="1">
    <location>
        <begin position="161"/>
        <end position="170"/>
    </location>
</feature>
<feature type="signal peptide" evidence="2">
    <location>
        <begin position="1"/>
        <end position="20"/>
    </location>
</feature>
<dbReference type="PANTHER" id="PTHR36302:SF1">
    <property type="entry name" value="COPPER CHAPERONE PCU(A)C"/>
    <property type="match status" value="1"/>
</dbReference>
<organism evidence="3 4">
    <name type="scientific">Cognatiyoonia koreensis</name>
    <dbReference type="NCBI Taxonomy" id="364200"/>
    <lineage>
        <taxon>Bacteria</taxon>
        <taxon>Pseudomonadati</taxon>
        <taxon>Pseudomonadota</taxon>
        <taxon>Alphaproteobacteria</taxon>
        <taxon>Rhodobacterales</taxon>
        <taxon>Paracoccaceae</taxon>
        <taxon>Cognatiyoonia</taxon>
    </lineage>
</organism>
<gene>
    <name evidence="3" type="ORF">SAMN04488515_0004</name>
</gene>
<dbReference type="InterPro" id="IPR036182">
    <property type="entry name" value="PCuAC_sf"/>
</dbReference>
<evidence type="ECO:0000313" key="3">
    <source>
        <dbReference type="EMBL" id="SEV87525.1"/>
    </source>
</evidence>
<dbReference type="Pfam" id="PF04314">
    <property type="entry name" value="PCuAC"/>
    <property type="match status" value="1"/>
</dbReference>
<protein>
    <recommendedName>
        <fullName evidence="5">Copper(I)-binding protein</fullName>
    </recommendedName>
</protein>
<keyword evidence="2" id="KW-0732">Signal</keyword>
<reference evidence="3 4" key="1">
    <citation type="submission" date="2016-10" db="EMBL/GenBank/DDBJ databases">
        <authorList>
            <person name="de Groot N.N."/>
        </authorList>
    </citation>
    <scope>NUCLEOTIDE SEQUENCE [LARGE SCALE GENOMIC DNA]</scope>
    <source>
        <strain evidence="3 4">DSM 17925</strain>
    </source>
</reference>
<dbReference type="STRING" id="364200.SAMN04488515_0004"/>
<feature type="region of interest" description="Disordered" evidence="1">
    <location>
        <begin position="149"/>
        <end position="170"/>
    </location>
</feature>
<evidence type="ECO:0008006" key="5">
    <source>
        <dbReference type="Google" id="ProtNLM"/>
    </source>
</evidence>
<dbReference type="RefSeq" id="WP_089988726.1">
    <property type="nucleotide sequence ID" value="NZ_FOIZ01000001.1"/>
</dbReference>
<dbReference type="AlphaFoldDB" id="A0A1I0MGP0"/>
<evidence type="ECO:0000256" key="1">
    <source>
        <dbReference type="SAM" id="MobiDB-lite"/>
    </source>
</evidence>
<keyword evidence="4" id="KW-1185">Reference proteome</keyword>
<evidence type="ECO:0000256" key="2">
    <source>
        <dbReference type="SAM" id="SignalP"/>
    </source>
</evidence>
<evidence type="ECO:0000313" key="4">
    <source>
        <dbReference type="Proteomes" id="UP000199167"/>
    </source>
</evidence>
<name>A0A1I0MGP0_9RHOB</name>
<dbReference type="InterPro" id="IPR007410">
    <property type="entry name" value="LpqE-like"/>
</dbReference>
<proteinExistence type="predicted"/>
<dbReference type="InterPro" id="IPR058248">
    <property type="entry name" value="Lxx211020-like"/>
</dbReference>
<feature type="compositionally biased region" description="Gly residues" evidence="1">
    <location>
        <begin position="149"/>
        <end position="159"/>
    </location>
</feature>